<sequence>MNSLSSFLTTLSGILLFTALFSLIVWVVKKLRKKETKYFGWYAVVVAVIAIIIWVAANPI</sequence>
<keyword evidence="3" id="KW-1185">Reference proteome</keyword>
<keyword evidence="1" id="KW-0472">Membrane</keyword>
<dbReference type="EMBL" id="CP097121">
    <property type="protein sequence ID" value="USS90478.1"/>
    <property type="molecule type" value="Genomic_DNA"/>
</dbReference>
<protein>
    <submittedName>
        <fullName evidence="2">Uncharacterized protein</fullName>
    </submittedName>
</protein>
<name>A0ABY5BXW3_9LACO</name>
<keyword evidence="1" id="KW-0812">Transmembrane</keyword>
<feature type="transmembrane region" description="Helical" evidence="1">
    <location>
        <begin position="39"/>
        <end position="57"/>
    </location>
</feature>
<evidence type="ECO:0000256" key="1">
    <source>
        <dbReference type="SAM" id="Phobius"/>
    </source>
</evidence>
<reference evidence="2" key="1">
    <citation type="submission" date="2022-05" db="EMBL/GenBank/DDBJ databases">
        <authorList>
            <person name="Oliphant S.A."/>
            <person name="Watson-Haigh N.S."/>
            <person name="Sumby K.M."/>
            <person name="Gardner J.M."/>
            <person name="Jiranek V."/>
        </authorList>
    </citation>
    <scope>NUCLEOTIDE SEQUENCE</scope>
    <source>
        <strain evidence="2">KI4_A6</strain>
    </source>
</reference>
<proteinExistence type="predicted"/>
<organism evidence="2 3">
    <name type="scientific">Fructilactobacillus carniphilus</name>
    <dbReference type="NCBI Taxonomy" id="2940297"/>
    <lineage>
        <taxon>Bacteria</taxon>
        <taxon>Bacillati</taxon>
        <taxon>Bacillota</taxon>
        <taxon>Bacilli</taxon>
        <taxon>Lactobacillales</taxon>
        <taxon>Lactobacillaceae</taxon>
        <taxon>Fructilactobacillus</taxon>
    </lineage>
</organism>
<dbReference type="Proteomes" id="UP001056164">
    <property type="component" value="Chromosome"/>
</dbReference>
<dbReference type="RefSeq" id="WP_252794994.1">
    <property type="nucleotide sequence ID" value="NZ_CP097121.1"/>
</dbReference>
<evidence type="ECO:0000313" key="2">
    <source>
        <dbReference type="EMBL" id="USS90478.1"/>
    </source>
</evidence>
<keyword evidence="1" id="KW-1133">Transmembrane helix</keyword>
<feature type="transmembrane region" description="Helical" evidence="1">
    <location>
        <begin position="6"/>
        <end position="27"/>
    </location>
</feature>
<gene>
    <name evidence="2" type="ORF">M3M37_06470</name>
</gene>
<accession>A0ABY5BXW3</accession>
<evidence type="ECO:0000313" key="3">
    <source>
        <dbReference type="Proteomes" id="UP001056164"/>
    </source>
</evidence>